<keyword evidence="3" id="KW-1185">Reference proteome</keyword>
<gene>
    <name evidence="2" type="primary">X975_06062</name>
    <name evidence="2" type="ORF">CDAR_221711</name>
</gene>
<protein>
    <submittedName>
        <fullName evidence="2">CCHC-type domain-containing protein</fullName>
    </submittedName>
</protein>
<dbReference type="Proteomes" id="UP001054837">
    <property type="component" value="Unassembled WGS sequence"/>
</dbReference>
<accession>A0AAV4WLY4</accession>
<reference evidence="2 3" key="1">
    <citation type="submission" date="2021-06" db="EMBL/GenBank/DDBJ databases">
        <title>Caerostris darwini draft genome.</title>
        <authorList>
            <person name="Kono N."/>
            <person name="Arakawa K."/>
        </authorList>
    </citation>
    <scope>NUCLEOTIDE SEQUENCE [LARGE SCALE GENOMIC DNA]</scope>
</reference>
<comment type="caution">
    <text evidence="2">The sequence shown here is derived from an EMBL/GenBank/DDBJ whole genome shotgun (WGS) entry which is preliminary data.</text>
</comment>
<name>A0AAV4WLY4_9ARAC</name>
<evidence type="ECO:0000313" key="2">
    <source>
        <dbReference type="EMBL" id="GIY83531.1"/>
    </source>
</evidence>
<proteinExistence type="predicted"/>
<evidence type="ECO:0000313" key="3">
    <source>
        <dbReference type="Proteomes" id="UP001054837"/>
    </source>
</evidence>
<feature type="region of interest" description="Disordered" evidence="1">
    <location>
        <begin position="16"/>
        <end position="45"/>
    </location>
</feature>
<sequence>MADEWAKFTLPTKLADRSDENDSVHSTTSKSFGAIPKERVRPRTPPLVRPLKKELLFSSQITSKGNQQHRNKYLLKSNFKLTFFICGEEGHSSKFCMKNRQSRNTPVTSQSNLVQASTTTNDNELEGLTVEFLFHQEATFSNSLQKQNISDNHHHCQTTIHSTTIENQRQSDTSLKSEAPTKLITNIQGLTQGPNIVKDLVNVIAEDIISKDLAEKIFNGAAREEVDIS</sequence>
<dbReference type="AlphaFoldDB" id="A0AAV4WLY4"/>
<organism evidence="2 3">
    <name type="scientific">Caerostris darwini</name>
    <dbReference type="NCBI Taxonomy" id="1538125"/>
    <lineage>
        <taxon>Eukaryota</taxon>
        <taxon>Metazoa</taxon>
        <taxon>Ecdysozoa</taxon>
        <taxon>Arthropoda</taxon>
        <taxon>Chelicerata</taxon>
        <taxon>Arachnida</taxon>
        <taxon>Araneae</taxon>
        <taxon>Araneomorphae</taxon>
        <taxon>Entelegynae</taxon>
        <taxon>Araneoidea</taxon>
        <taxon>Araneidae</taxon>
        <taxon>Caerostris</taxon>
    </lineage>
</organism>
<evidence type="ECO:0000256" key="1">
    <source>
        <dbReference type="SAM" id="MobiDB-lite"/>
    </source>
</evidence>
<dbReference type="EMBL" id="BPLQ01014830">
    <property type="protein sequence ID" value="GIY83531.1"/>
    <property type="molecule type" value="Genomic_DNA"/>
</dbReference>